<evidence type="ECO:0000313" key="3">
    <source>
        <dbReference type="Proteomes" id="UP000314294"/>
    </source>
</evidence>
<feature type="compositionally biased region" description="Low complexity" evidence="1">
    <location>
        <begin position="43"/>
        <end position="52"/>
    </location>
</feature>
<name>A0A4Z2FE75_9TELE</name>
<dbReference type="EMBL" id="SRLO01001347">
    <property type="protein sequence ID" value="TNN38712.1"/>
    <property type="molecule type" value="Genomic_DNA"/>
</dbReference>
<organism evidence="2 3">
    <name type="scientific">Liparis tanakae</name>
    <name type="common">Tanaka's snailfish</name>
    <dbReference type="NCBI Taxonomy" id="230148"/>
    <lineage>
        <taxon>Eukaryota</taxon>
        <taxon>Metazoa</taxon>
        <taxon>Chordata</taxon>
        <taxon>Craniata</taxon>
        <taxon>Vertebrata</taxon>
        <taxon>Euteleostomi</taxon>
        <taxon>Actinopterygii</taxon>
        <taxon>Neopterygii</taxon>
        <taxon>Teleostei</taxon>
        <taxon>Neoteleostei</taxon>
        <taxon>Acanthomorphata</taxon>
        <taxon>Eupercaria</taxon>
        <taxon>Perciformes</taxon>
        <taxon>Cottioidei</taxon>
        <taxon>Cottales</taxon>
        <taxon>Liparidae</taxon>
        <taxon>Liparis</taxon>
    </lineage>
</organism>
<keyword evidence="3" id="KW-1185">Reference proteome</keyword>
<proteinExistence type="predicted"/>
<sequence length="68" mass="7332">MCERLLVALRQQGAAGLLRSDSARHQRSRRLVGQKRPPDAPEGPEGAACEECQGNKPVVSAGRLRPEA</sequence>
<dbReference type="AlphaFoldDB" id="A0A4Z2FE75"/>
<reference evidence="2 3" key="1">
    <citation type="submission" date="2019-03" db="EMBL/GenBank/DDBJ databases">
        <title>First draft genome of Liparis tanakae, snailfish: a comprehensive survey of snailfish specific genes.</title>
        <authorList>
            <person name="Kim W."/>
            <person name="Song I."/>
            <person name="Jeong J.-H."/>
            <person name="Kim D."/>
            <person name="Kim S."/>
            <person name="Ryu S."/>
            <person name="Song J.Y."/>
            <person name="Lee S.K."/>
        </authorList>
    </citation>
    <scope>NUCLEOTIDE SEQUENCE [LARGE SCALE GENOMIC DNA]</scope>
    <source>
        <tissue evidence="2">Muscle</tissue>
    </source>
</reference>
<comment type="caution">
    <text evidence="2">The sequence shown here is derived from an EMBL/GenBank/DDBJ whole genome shotgun (WGS) entry which is preliminary data.</text>
</comment>
<dbReference type="Proteomes" id="UP000314294">
    <property type="component" value="Unassembled WGS sequence"/>
</dbReference>
<gene>
    <name evidence="2" type="ORF">EYF80_051127</name>
</gene>
<feature type="region of interest" description="Disordered" evidence="1">
    <location>
        <begin position="17"/>
        <end position="68"/>
    </location>
</feature>
<protein>
    <submittedName>
        <fullName evidence="2">Uncharacterized protein</fullName>
    </submittedName>
</protein>
<evidence type="ECO:0000256" key="1">
    <source>
        <dbReference type="SAM" id="MobiDB-lite"/>
    </source>
</evidence>
<evidence type="ECO:0000313" key="2">
    <source>
        <dbReference type="EMBL" id="TNN38712.1"/>
    </source>
</evidence>
<accession>A0A4Z2FE75</accession>